<keyword evidence="8" id="KW-0547">Nucleotide-binding</keyword>
<dbReference type="SMART" id="SM00388">
    <property type="entry name" value="HisKA"/>
    <property type="match status" value="1"/>
</dbReference>
<evidence type="ECO:0000259" key="16">
    <source>
        <dbReference type="PROSITE" id="PS50885"/>
    </source>
</evidence>
<comment type="catalytic activity">
    <reaction evidence="1">
        <text>ATP + protein L-histidine = ADP + protein N-phospho-L-histidine.</text>
        <dbReference type="EC" id="2.7.13.3"/>
    </reaction>
</comment>
<dbReference type="EC" id="2.7.13.3" evidence="3"/>
<evidence type="ECO:0000256" key="1">
    <source>
        <dbReference type="ARBA" id="ARBA00000085"/>
    </source>
</evidence>
<evidence type="ECO:0000256" key="4">
    <source>
        <dbReference type="ARBA" id="ARBA00022475"/>
    </source>
</evidence>
<sequence length="371" mass="43444">MKASLRVLAWLFWTAISSVIAFLLFILLAKSVFMFYPSINVQSLLVWVNRYIGYPEAYYYAAVPIVLLFSIYFFRREMRRRERRYLDQLIEEVHLIGHVGPDHKITVRSISQLGQLAADINSMLERLKLSVEEERRAEQTKNELITNISHDLRTPLTTITGYLGLVEQDKYRDEVELRYYMNMAYEESIRLKKLMEDLFEYTRLSNKGNNLQWNRINVAEMLNQLVAQFGWQLHEHGMEARLAIEGQLVIWADGDKLRRVYENLITNAIRYGQDGYFLDIRGRVQGDEIVTEVVNYGEQIPHRDLPYLFERFYRVEKSRAQHTGGSGIGLAIAKNIVELHHGSISADSDEERTIFTVRLPQKFNRPEPENT</sequence>
<keyword evidence="10" id="KW-0067">ATP-binding</keyword>
<comment type="subcellular location">
    <subcellularLocation>
        <location evidence="2">Cell membrane</location>
        <topology evidence="2">Multi-pass membrane protein</topology>
    </subcellularLocation>
</comment>
<feature type="domain" description="HAMP" evidence="16">
    <location>
        <begin position="80"/>
        <end position="132"/>
    </location>
</feature>
<comment type="caution">
    <text evidence="17">The sequence shown here is derived from an EMBL/GenBank/DDBJ whole genome shotgun (WGS) entry which is preliminary data.</text>
</comment>
<name>A0ABQ1GKV6_9BACL</name>
<dbReference type="RefSeq" id="WP_174704636.1">
    <property type="nucleotide sequence ID" value="NZ_BMHF01000013.1"/>
</dbReference>
<dbReference type="Proteomes" id="UP000609323">
    <property type="component" value="Unassembled WGS sequence"/>
</dbReference>
<keyword evidence="11 14" id="KW-1133">Transmembrane helix</keyword>
<evidence type="ECO:0000256" key="12">
    <source>
        <dbReference type="ARBA" id="ARBA00023012"/>
    </source>
</evidence>
<dbReference type="InterPro" id="IPR003661">
    <property type="entry name" value="HisK_dim/P_dom"/>
</dbReference>
<feature type="domain" description="Histidine kinase" evidence="15">
    <location>
        <begin position="147"/>
        <end position="363"/>
    </location>
</feature>
<dbReference type="EMBL" id="BMHF01000013">
    <property type="protein sequence ID" value="GGA45814.1"/>
    <property type="molecule type" value="Genomic_DNA"/>
</dbReference>
<organism evidence="17 18">
    <name type="scientific">Paenibacillus physcomitrellae</name>
    <dbReference type="NCBI Taxonomy" id="1619311"/>
    <lineage>
        <taxon>Bacteria</taxon>
        <taxon>Bacillati</taxon>
        <taxon>Bacillota</taxon>
        <taxon>Bacilli</taxon>
        <taxon>Bacillales</taxon>
        <taxon>Paenibacillaceae</taxon>
        <taxon>Paenibacillus</taxon>
    </lineage>
</organism>
<evidence type="ECO:0000256" key="3">
    <source>
        <dbReference type="ARBA" id="ARBA00012438"/>
    </source>
</evidence>
<keyword evidence="7 14" id="KW-0812">Transmembrane</keyword>
<evidence type="ECO:0000256" key="5">
    <source>
        <dbReference type="ARBA" id="ARBA00022553"/>
    </source>
</evidence>
<dbReference type="InterPro" id="IPR004358">
    <property type="entry name" value="Sig_transdc_His_kin-like_C"/>
</dbReference>
<gene>
    <name evidence="17" type="ORF">GCM10010917_33930</name>
</gene>
<dbReference type="PANTHER" id="PTHR45528:SF1">
    <property type="entry name" value="SENSOR HISTIDINE KINASE CPXA"/>
    <property type="match status" value="1"/>
</dbReference>
<dbReference type="Pfam" id="PF00512">
    <property type="entry name" value="HisKA"/>
    <property type="match status" value="1"/>
</dbReference>
<evidence type="ECO:0000256" key="13">
    <source>
        <dbReference type="ARBA" id="ARBA00023136"/>
    </source>
</evidence>
<evidence type="ECO:0000256" key="8">
    <source>
        <dbReference type="ARBA" id="ARBA00022741"/>
    </source>
</evidence>
<keyword evidence="5" id="KW-0597">Phosphoprotein</keyword>
<feature type="transmembrane region" description="Helical" evidence="14">
    <location>
        <begin position="7"/>
        <end position="37"/>
    </location>
</feature>
<dbReference type="GO" id="GO:0016301">
    <property type="term" value="F:kinase activity"/>
    <property type="evidence" value="ECO:0007669"/>
    <property type="project" value="UniProtKB-KW"/>
</dbReference>
<feature type="transmembrane region" description="Helical" evidence="14">
    <location>
        <begin position="57"/>
        <end position="74"/>
    </location>
</feature>
<evidence type="ECO:0000256" key="14">
    <source>
        <dbReference type="SAM" id="Phobius"/>
    </source>
</evidence>
<dbReference type="CDD" id="cd00082">
    <property type="entry name" value="HisKA"/>
    <property type="match status" value="1"/>
</dbReference>
<keyword evidence="12" id="KW-0902">Two-component regulatory system</keyword>
<dbReference type="PRINTS" id="PR00344">
    <property type="entry name" value="BCTRLSENSOR"/>
</dbReference>
<evidence type="ECO:0000313" key="18">
    <source>
        <dbReference type="Proteomes" id="UP000609323"/>
    </source>
</evidence>
<dbReference type="SUPFAM" id="SSF47384">
    <property type="entry name" value="Homodimeric domain of signal transducing histidine kinase"/>
    <property type="match status" value="1"/>
</dbReference>
<evidence type="ECO:0000256" key="6">
    <source>
        <dbReference type="ARBA" id="ARBA00022679"/>
    </source>
</evidence>
<evidence type="ECO:0000313" key="17">
    <source>
        <dbReference type="EMBL" id="GGA45814.1"/>
    </source>
</evidence>
<dbReference type="InterPro" id="IPR036097">
    <property type="entry name" value="HisK_dim/P_sf"/>
</dbReference>
<keyword evidence="9 17" id="KW-0418">Kinase</keyword>
<keyword evidence="18" id="KW-1185">Reference proteome</keyword>
<keyword evidence="4" id="KW-1003">Cell membrane</keyword>
<reference evidence="18" key="1">
    <citation type="journal article" date="2019" name="Int. J. Syst. Evol. Microbiol.">
        <title>The Global Catalogue of Microorganisms (GCM) 10K type strain sequencing project: providing services to taxonomists for standard genome sequencing and annotation.</title>
        <authorList>
            <consortium name="The Broad Institute Genomics Platform"/>
            <consortium name="The Broad Institute Genome Sequencing Center for Infectious Disease"/>
            <person name="Wu L."/>
            <person name="Ma J."/>
        </authorList>
    </citation>
    <scope>NUCLEOTIDE SEQUENCE [LARGE SCALE GENOMIC DNA]</scope>
    <source>
        <strain evidence="18">CGMCC 1.15044</strain>
    </source>
</reference>
<evidence type="ECO:0000256" key="11">
    <source>
        <dbReference type="ARBA" id="ARBA00022989"/>
    </source>
</evidence>
<dbReference type="PROSITE" id="PS50109">
    <property type="entry name" value="HIS_KIN"/>
    <property type="match status" value="1"/>
</dbReference>
<protein>
    <recommendedName>
        <fullName evidence="3">histidine kinase</fullName>
        <ecNumber evidence="3">2.7.13.3</ecNumber>
    </recommendedName>
</protein>
<evidence type="ECO:0000259" key="15">
    <source>
        <dbReference type="PROSITE" id="PS50109"/>
    </source>
</evidence>
<dbReference type="InterPro" id="IPR050398">
    <property type="entry name" value="HssS/ArlS-like"/>
</dbReference>
<dbReference type="PANTHER" id="PTHR45528">
    <property type="entry name" value="SENSOR HISTIDINE KINASE CPXA"/>
    <property type="match status" value="1"/>
</dbReference>
<dbReference type="Pfam" id="PF02518">
    <property type="entry name" value="HATPase_c"/>
    <property type="match status" value="1"/>
</dbReference>
<dbReference type="PROSITE" id="PS50885">
    <property type="entry name" value="HAMP"/>
    <property type="match status" value="1"/>
</dbReference>
<dbReference type="InterPro" id="IPR005467">
    <property type="entry name" value="His_kinase_dom"/>
</dbReference>
<evidence type="ECO:0000256" key="10">
    <source>
        <dbReference type="ARBA" id="ARBA00022840"/>
    </source>
</evidence>
<dbReference type="InterPro" id="IPR003660">
    <property type="entry name" value="HAMP_dom"/>
</dbReference>
<evidence type="ECO:0000256" key="9">
    <source>
        <dbReference type="ARBA" id="ARBA00022777"/>
    </source>
</evidence>
<keyword evidence="13 14" id="KW-0472">Membrane</keyword>
<dbReference type="InterPro" id="IPR036890">
    <property type="entry name" value="HATPase_C_sf"/>
</dbReference>
<evidence type="ECO:0000256" key="2">
    <source>
        <dbReference type="ARBA" id="ARBA00004651"/>
    </source>
</evidence>
<dbReference type="SUPFAM" id="SSF55874">
    <property type="entry name" value="ATPase domain of HSP90 chaperone/DNA topoisomerase II/histidine kinase"/>
    <property type="match status" value="1"/>
</dbReference>
<evidence type="ECO:0000256" key="7">
    <source>
        <dbReference type="ARBA" id="ARBA00022692"/>
    </source>
</evidence>
<dbReference type="Gene3D" id="1.10.287.130">
    <property type="match status" value="1"/>
</dbReference>
<keyword evidence="6" id="KW-0808">Transferase</keyword>
<dbReference type="SMART" id="SM00387">
    <property type="entry name" value="HATPase_c"/>
    <property type="match status" value="1"/>
</dbReference>
<dbReference type="InterPro" id="IPR003594">
    <property type="entry name" value="HATPase_dom"/>
</dbReference>
<accession>A0ABQ1GKV6</accession>
<proteinExistence type="predicted"/>
<dbReference type="Gene3D" id="3.30.565.10">
    <property type="entry name" value="Histidine kinase-like ATPase, C-terminal domain"/>
    <property type="match status" value="1"/>
</dbReference>